<dbReference type="EMBL" id="VBOW01000014">
    <property type="protein sequence ID" value="TMQ60369.1"/>
    <property type="molecule type" value="Genomic_DNA"/>
</dbReference>
<evidence type="ECO:0000313" key="1">
    <source>
        <dbReference type="EMBL" id="TMQ60369.1"/>
    </source>
</evidence>
<proteinExistence type="predicted"/>
<accession>A0A538T9Q5</accession>
<reference evidence="1 2" key="1">
    <citation type="journal article" date="2019" name="Nat. Microbiol.">
        <title>Mediterranean grassland soil C-N compound turnover is dependent on rainfall and depth, and is mediated by genomically divergent microorganisms.</title>
        <authorList>
            <person name="Diamond S."/>
            <person name="Andeer P.F."/>
            <person name="Li Z."/>
            <person name="Crits-Christoph A."/>
            <person name="Burstein D."/>
            <person name="Anantharaman K."/>
            <person name="Lane K.R."/>
            <person name="Thomas B.C."/>
            <person name="Pan C."/>
            <person name="Northen T.R."/>
            <person name="Banfield J.F."/>
        </authorList>
    </citation>
    <scope>NUCLEOTIDE SEQUENCE [LARGE SCALE GENOMIC DNA]</scope>
    <source>
        <strain evidence="1">WS_6</strain>
    </source>
</reference>
<evidence type="ECO:0000313" key="2">
    <source>
        <dbReference type="Proteomes" id="UP000316852"/>
    </source>
</evidence>
<comment type="caution">
    <text evidence="1">The sequence shown here is derived from an EMBL/GenBank/DDBJ whole genome shotgun (WGS) entry which is preliminary data.</text>
</comment>
<name>A0A538T9Q5_UNCEI</name>
<dbReference type="NCBIfam" id="TIGR04138">
    <property type="entry name" value="Plancto_Ver_chp"/>
    <property type="match status" value="1"/>
</dbReference>
<dbReference type="Proteomes" id="UP000316852">
    <property type="component" value="Unassembled WGS sequence"/>
</dbReference>
<dbReference type="AlphaFoldDB" id="A0A538T9Q5"/>
<organism evidence="1 2">
    <name type="scientific">Eiseniibacteriota bacterium</name>
    <dbReference type="NCBI Taxonomy" id="2212470"/>
    <lineage>
        <taxon>Bacteria</taxon>
        <taxon>Candidatus Eiseniibacteriota</taxon>
    </lineage>
</organism>
<gene>
    <name evidence="1" type="ORF">E6K76_01670</name>
</gene>
<protein>
    <submittedName>
        <fullName evidence="1">Uncharacterized protein</fullName>
    </submittedName>
</protein>
<dbReference type="InterPro" id="IPR026406">
    <property type="entry name" value="Ver/Plancto_CHP"/>
</dbReference>
<sequence length="133" mass="15129">MAADLENALLDLEHKHGRYRANAYRFTLDAVHFTVQSLGEIRHVSGEELLEGIRRLALTRFGPLAKTVFEQWGIIRTEDFGAIVFQLVDEGLLGKTEQDKLSDFARGYDFNEAFVRNFDWLDRIASDPTDPAA</sequence>